<accession>A0ABV2JC91</accession>
<feature type="transmembrane region" description="Helical" evidence="1">
    <location>
        <begin position="6"/>
        <end position="21"/>
    </location>
</feature>
<evidence type="ECO:0000313" key="2">
    <source>
        <dbReference type="EMBL" id="MET3618382.1"/>
    </source>
</evidence>
<organism evidence="2 3">
    <name type="scientific">Peptoniphilus olsenii</name>
    <dbReference type="NCBI Taxonomy" id="411570"/>
    <lineage>
        <taxon>Bacteria</taxon>
        <taxon>Bacillati</taxon>
        <taxon>Bacillota</taxon>
        <taxon>Tissierellia</taxon>
        <taxon>Tissierellales</taxon>
        <taxon>Peptoniphilaceae</taxon>
        <taxon>Peptoniphilus</taxon>
    </lineage>
</organism>
<protein>
    <submittedName>
        <fullName evidence="2">Uncharacterized protein</fullName>
    </submittedName>
</protein>
<feature type="transmembrane region" description="Helical" evidence="1">
    <location>
        <begin position="95"/>
        <end position="111"/>
    </location>
</feature>
<keyword evidence="3" id="KW-1185">Reference proteome</keyword>
<feature type="transmembrane region" description="Helical" evidence="1">
    <location>
        <begin position="162"/>
        <end position="184"/>
    </location>
</feature>
<reference evidence="2 3" key="1">
    <citation type="submission" date="2024-06" db="EMBL/GenBank/DDBJ databases">
        <title>Genomic Encyclopedia of Type Strains, Phase IV (KMG-IV): sequencing the most valuable type-strain genomes for metagenomic binning, comparative biology and taxonomic classification.</title>
        <authorList>
            <person name="Goeker M."/>
        </authorList>
    </citation>
    <scope>NUCLEOTIDE SEQUENCE [LARGE SCALE GENOMIC DNA]</scope>
    <source>
        <strain evidence="2 3">DSM 21460</strain>
    </source>
</reference>
<evidence type="ECO:0000313" key="3">
    <source>
        <dbReference type="Proteomes" id="UP001549162"/>
    </source>
</evidence>
<proteinExistence type="predicted"/>
<gene>
    <name evidence="2" type="ORF">ABID14_002021</name>
</gene>
<dbReference type="EMBL" id="JBEPMA010000026">
    <property type="protein sequence ID" value="MET3618382.1"/>
    <property type="molecule type" value="Genomic_DNA"/>
</dbReference>
<keyword evidence="1" id="KW-0472">Membrane</keyword>
<feature type="transmembrane region" description="Helical" evidence="1">
    <location>
        <begin position="33"/>
        <end position="50"/>
    </location>
</feature>
<feature type="transmembrane region" description="Helical" evidence="1">
    <location>
        <begin position="56"/>
        <end position="75"/>
    </location>
</feature>
<comment type="caution">
    <text evidence="2">The sequence shown here is derived from an EMBL/GenBank/DDBJ whole genome shotgun (WGS) entry which is preliminary data.</text>
</comment>
<name>A0ABV2JC91_9FIRM</name>
<dbReference type="RefSeq" id="WP_354369603.1">
    <property type="nucleotide sequence ID" value="NZ_JBEPMA010000026.1"/>
</dbReference>
<evidence type="ECO:0000256" key="1">
    <source>
        <dbReference type="SAM" id="Phobius"/>
    </source>
</evidence>
<keyword evidence="1" id="KW-0812">Transmembrane</keyword>
<sequence length="192" mass="23127">MFFILFIYGLIAVIYPIRIRSEREDFKTKQDISYDFFAHTILTISIIFLSEFSLNLSFIKIFLLFLAVRLVIYLLGKTDKYSYLPNDPKFTKVEVIVISIVGFLFEIYYFMQLESGHVIYTLTENRFKFGLFISVIFLMWITYLSVKRVFEYIMPEKDKYRKILLVTESIYIIIYVAFTTYYFVNSHIFIFR</sequence>
<feature type="transmembrane region" description="Helical" evidence="1">
    <location>
        <begin position="131"/>
        <end position="150"/>
    </location>
</feature>
<keyword evidence="1" id="KW-1133">Transmembrane helix</keyword>
<dbReference type="Proteomes" id="UP001549162">
    <property type="component" value="Unassembled WGS sequence"/>
</dbReference>